<proteinExistence type="predicted"/>
<keyword evidence="4" id="KW-1185">Reference proteome</keyword>
<dbReference type="AlphaFoldDB" id="A0A367YWE6"/>
<comment type="caution">
    <text evidence="3">The sequence shown here is derived from an EMBL/GenBank/DDBJ whole genome shotgun (WGS) entry which is preliminary data.</text>
</comment>
<name>A0A367YWE6_9ACTN</name>
<reference evidence="3 4" key="1">
    <citation type="submission" date="2018-07" db="EMBL/GenBank/DDBJ databases">
        <title>Desertimonas flava gen. nov. sp. nov.</title>
        <authorList>
            <person name="Liu S."/>
        </authorList>
    </citation>
    <scope>NUCLEOTIDE SEQUENCE [LARGE SCALE GENOMIC DNA]</scope>
    <source>
        <strain evidence="3 4">16Sb5-5</strain>
    </source>
</reference>
<evidence type="ECO:0000313" key="4">
    <source>
        <dbReference type="Proteomes" id="UP000252770"/>
    </source>
</evidence>
<dbReference type="Proteomes" id="UP000252770">
    <property type="component" value="Unassembled WGS sequence"/>
</dbReference>
<accession>A0A367YWE6</accession>
<sequence length="174" mass="19148">MPREKYLLPPATGPVLRFTDLNLELAVVDELMYRQQEHTPTFSLAEFARWYDARTTDLEREAGRPVPEVLDYFAGLPIEQALADRVRELVVDAGNEIYQQVAPWWDGEDATFDIGSWDDLALLPALERLAFVSLTPTRPPSSRCGSGGCGSTPEPPSAGVPEGLHVAEVEPAGQ</sequence>
<protein>
    <recommendedName>
        <fullName evidence="2">DUF6892 domain-containing protein</fullName>
    </recommendedName>
</protein>
<feature type="region of interest" description="Disordered" evidence="1">
    <location>
        <begin position="136"/>
        <end position="174"/>
    </location>
</feature>
<dbReference type="EMBL" id="QOUI01000006">
    <property type="protein sequence ID" value="RCK69332.1"/>
    <property type="molecule type" value="Genomic_DNA"/>
</dbReference>
<feature type="domain" description="DUF6892" evidence="2">
    <location>
        <begin position="16"/>
        <end position="134"/>
    </location>
</feature>
<evidence type="ECO:0000313" key="3">
    <source>
        <dbReference type="EMBL" id="RCK69332.1"/>
    </source>
</evidence>
<dbReference type="Pfam" id="PF21832">
    <property type="entry name" value="DUF6892"/>
    <property type="match status" value="1"/>
</dbReference>
<evidence type="ECO:0000256" key="1">
    <source>
        <dbReference type="SAM" id="MobiDB-lite"/>
    </source>
</evidence>
<dbReference type="InterPro" id="IPR054187">
    <property type="entry name" value="DUF6892"/>
</dbReference>
<organism evidence="3 4">
    <name type="scientific">Desertihabitans brevis</name>
    <dbReference type="NCBI Taxonomy" id="2268447"/>
    <lineage>
        <taxon>Bacteria</taxon>
        <taxon>Bacillati</taxon>
        <taxon>Actinomycetota</taxon>
        <taxon>Actinomycetes</taxon>
        <taxon>Propionibacteriales</taxon>
        <taxon>Propionibacteriaceae</taxon>
        <taxon>Desertihabitans</taxon>
    </lineage>
</organism>
<gene>
    <name evidence="3" type="ORF">DT076_10560</name>
</gene>
<evidence type="ECO:0000259" key="2">
    <source>
        <dbReference type="Pfam" id="PF21832"/>
    </source>
</evidence>